<dbReference type="RefSeq" id="WP_113960810.1">
    <property type="nucleotide sequence ID" value="NZ_QNRR01000010.1"/>
</dbReference>
<dbReference type="SUPFAM" id="SSF51126">
    <property type="entry name" value="Pectin lyase-like"/>
    <property type="match status" value="1"/>
</dbReference>
<dbReference type="InterPro" id="IPR006626">
    <property type="entry name" value="PbH1"/>
</dbReference>
<evidence type="ECO:0000313" key="4">
    <source>
        <dbReference type="Proteomes" id="UP000253426"/>
    </source>
</evidence>
<evidence type="ECO:0000259" key="2">
    <source>
        <dbReference type="Pfam" id="PF13229"/>
    </source>
</evidence>
<name>A0A366H9T8_9BACT</name>
<dbReference type="OrthoDB" id="5498325at2"/>
<feature type="chain" id="PRO_5016694690" evidence="1">
    <location>
        <begin position="32"/>
        <end position="328"/>
    </location>
</feature>
<dbReference type="InterPro" id="IPR011050">
    <property type="entry name" value="Pectin_lyase_fold/virulence"/>
</dbReference>
<accession>A0A366H9T8</accession>
<proteinExistence type="predicted"/>
<keyword evidence="1" id="KW-0732">Signal</keyword>
<dbReference type="EMBL" id="QNRR01000010">
    <property type="protein sequence ID" value="RBP39040.1"/>
    <property type="molecule type" value="Genomic_DNA"/>
</dbReference>
<organism evidence="3 4">
    <name type="scientific">Roseimicrobium gellanilyticum</name>
    <dbReference type="NCBI Taxonomy" id="748857"/>
    <lineage>
        <taxon>Bacteria</taxon>
        <taxon>Pseudomonadati</taxon>
        <taxon>Verrucomicrobiota</taxon>
        <taxon>Verrucomicrobiia</taxon>
        <taxon>Verrucomicrobiales</taxon>
        <taxon>Verrucomicrobiaceae</taxon>
        <taxon>Roseimicrobium</taxon>
    </lineage>
</organism>
<dbReference type="InterPro" id="IPR012334">
    <property type="entry name" value="Pectin_lyas_fold"/>
</dbReference>
<evidence type="ECO:0000256" key="1">
    <source>
        <dbReference type="SAM" id="SignalP"/>
    </source>
</evidence>
<dbReference type="Proteomes" id="UP000253426">
    <property type="component" value="Unassembled WGS sequence"/>
</dbReference>
<dbReference type="AlphaFoldDB" id="A0A366H9T8"/>
<feature type="domain" description="Right handed beta helix" evidence="2">
    <location>
        <begin position="103"/>
        <end position="309"/>
    </location>
</feature>
<dbReference type="SMART" id="SM00710">
    <property type="entry name" value="PbH1"/>
    <property type="match status" value="6"/>
</dbReference>
<feature type="signal peptide" evidence="1">
    <location>
        <begin position="1"/>
        <end position="31"/>
    </location>
</feature>
<dbReference type="Pfam" id="PF13229">
    <property type="entry name" value="Beta_helix"/>
    <property type="match status" value="1"/>
</dbReference>
<gene>
    <name evidence="3" type="ORF">DES53_11064</name>
</gene>
<sequence>MKAIRASRFVSGVCFSLAVYLLGSASMFGQATRTWVSGVGDDVNPCSRTAPCKTFAGAISKTAAGGEIDTLDPGGYGTVTITKSIVIDGIGGGASSILASATNGININAGANDVVTIRNVQINGAGTTLGLNGINILAAKAVHIENCEIYNFSNNGVLIAPSAAGNMDVFIKNCTFRNINSTGAVPGGNGAVTVRPGASATVSLSMENTTMEQSNYGLRVEDRGTATLKSCFSGNHVNHGYLAVGTAAVATINLENCVAANNNNNATSSGVQSFGSFGTVRLSNSTVIGNRTGIICQGGATMISFGNNRVNGNITNATAAPTLTTPSL</sequence>
<dbReference type="InterPro" id="IPR039448">
    <property type="entry name" value="Beta_helix"/>
</dbReference>
<keyword evidence="4" id="KW-1185">Reference proteome</keyword>
<evidence type="ECO:0000313" key="3">
    <source>
        <dbReference type="EMBL" id="RBP39040.1"/>
    </source>
</evidence>
<comment type="caution">
    <text evidence="3">The sequence shown here is derived from an EMBL/GenBank/DDBJ whole genome shotgun (WGS) entry which is preliminary data.</text>
</comment>
<dbReference type="Gene3D" id="2.160.20.10">
    <property type="entry name" value="Single-stranded right-handed beta-helix, Pectin lyase-like"/>
    <property type="match status" value="1"/>
</dbReference>
<reference evidence="3 4" key="1">
    <citation type="submission" date="2018-06" db="EMBL/GenBank/DDBJ databases">
        <title>Genomic Encyclopedia of Type Strains, Phase IV (KMG-IV): sequencing the most valuable type-strain genomes for metagenomic binning, comparative biology and taxonomic classification.</title>
        <authorList>
            <person name="Goeker M."/>
        </authorList>
    </citation>
    <scope>NUCLEOTIDE SEQUENCE [LARGE SCALE GENOMIC DNA]</scope>
    <source>
        <strain evidence="3 4">DSM 25532</strain>
    </source>
</reference>
<protein>
    <submittedName>
        <fullName evidence="3">Uncharacterized protein DUF4957</fullName>
    </submittedName>
</protein>